<evidence type="ECO:0000256" key="1">
    <source>
        <dbReference type="SAM" id="MobiDB-lite"/>
    </source>
</evidence>
<dbReference type="AlphaFoldDB" id="A0A9D2PJX1"/>
<feature type="domain" description="DUF5979" evidence="3">
    <location>
        <begin position="191"/>
        <end position="287"/>
    </location>
</feature>
<feature type="signal peptide" evidence="2">
    <location>
        <begin position="1"/>
        <end position="27"/>
    </location>
</feature>
<evidence type="ECO:0000313" key="4">
    <source>
        <dbReference type="EMBL" id="HJC62339.1"/>
    </source>
</evidence>
<dbReference type="InterPro" id="IPR013783">
    <property type="entry name" value="Ig-like_fold"/>
</dbReference>
<feature type="region of interest" description="Disordered" evidence="1">
    <location>
        <begin position="306"/>
        <end position="327"/>
    </location>
</feature>
<evidence type="ECO:0000259" key="3">
    <source>
        <dbReference type="Pfam" id="PF19407"/>
    </source>
</evidence>
<dbReference type="Proteomes" id="UP000823886">
    <property type="component" value="Unassembled WGS sequence"/>
</dbReference>
<comment type="caution">
    <text evidence="4">The sequence shown here is derived from an EMBL/GenBank/DDBJ whole genome shotgun (WGS) entry which is preliminary data.</text>
</comment>
<evidence type="ECO:0000313" key="5">
    <source>
        <dbReference type="Proteomes" id="UP000823886"/>
    </source>
</evidence>
<evidence type="ECO:0000256" key="2">
    <source>
        <dbReference type="SAM" id="SignalP"/>
    </source>
</evidence>
<accession>A0A9D2PJX1</accession>
<reference evidence="4" key="1">
    <citation type="journal article" date="2021" name="PeerJ">
        <title>Extensive microbial diversity within the chicken gut microbiome revealed by metagenomics and culture.</title>
        <authorList>
            <person name="Gilroy R."/>
            <person name="Ravi A."/>
            <person name="Getino M."/>
            <person name="Pursley I."/>
            <person name="Horton D.L."/>
            <person name="Alikhan N.F."/>
            <person name="Baker D."/>
            <person name="Gharbi K."/>
            <person name="Hall N."/>
            <person name="Watson M."/>
            <person name="Adriaenssens E.M."/>
            <person name="Foster-Nyarko E."/>
            <person name="Jarju S."/>
            <person name="Secka A."/>
            <person name="Antonio M."/>
            <person name="Oren A."/>
            <person name="Chaudhuri R.R."/>
            <person name="La Ragione R."/>
            <person name="Hildebrand F."/>
            <person name="Pallen M.J."/>
        </authorList>
    </citation>
    <scope>NUCLEOTIDE SEQUENCE</scope>
    <source>
        <strain evidence="4">ChiBcec2-3848</strain>
    </source>
</reference>
<proteinExistence type="predicted"/>
<dbReference type="EMBL" id="DWVZ01000021">
    <property type="protein sequence ID" value="HJC62339.1"/>
    <property type="molecule type" value="Genomic_DNA"/>
</dbReference>
<dbReference type="Gene3D" id="2.60.40.1140">
    <property type="entry name" value="Collagen-binding surface protein Cna, B-type domain"/>
    <property type="match status" value="1"/>
</dbReference>
<dbReference type="Pfam" id="PF19407">
    <property type="entry name" value="DUF5979"/>
    <property type="match status" value="1"/>
</dbReference>
<name>A0A9D2PJX1_9FIRM</name>
<dbReference type="Gene3D" id="2.60.40.10">
    <property type="entry name" value="Immunoglobulins"/>
    <property type="match status" value="1"/>
</dbReference>
<dbReference type="InterPro" id="IPR046022">
    <property type="entry name" value="DUF5979"/>
</dbReference>
<protein>
    <recommendedName>
        <fullName evidence="3">DUF5979 domain-containing protein</fullName>
    </recommendedName>
</protein>
<feature type="chain" id="PRO_5038541178" description="DUF5979 domain-containing protein" evidence="2">
    <location>
        <begin position="28"/>
        <end position="327"/>
    </location>
</feature>
<keyword evidence="2" id="KW-0732">Signal</keyword>
<reference evidence="4" key="2">
    <citation type="submission" date="2021-04" db="EMBL/GenBank/DDBJ databases">
        <authorList>
            <person name="Gilroy R."/>
        </authorList>
    </citation>
    <scope>NUCLEOTIDE SEQUENCE</scope>
    <source>
        <strain evidence="4">ChiBcec2-3848</strain>
    </source>
</reference>
<sequence>MKMKKRIKQGAALLAALVLAAPAAAYRADAATPIETGRACSVAFEVSGSFDGLSDLEVLVDLYRLAEVDSSGSYTGLAGFEGLGLEDISSETTASEWEEKAAMAAEVIEQEDIEPAATSTAEEGFAGMEVGMYLVGAREVGTREAVYRFTPYLLALPGNAYGTGEGASDEWLYDVTTGLKPEQEALLTSIRIDKTLASYNETLGGASFIFQVEAVLGGESVYSDVVSLVFDGPGTQSLTVEGIPAGASVTVTEVYSGASYAASGEVSHTITAAAGEENPVSFTNTYDGSLTGGSSVVNHFVYTQPEEAGDDGSWSWQQQDDSRDVQG</sequence>
<gene>
    <name evidence="4" type="ORF">H9753_01790</name>
</gene>
<organism evidence="4 5">
    <name type="scientific">Candidatus Blautia merdavium</name>
    <dbReference type="NCBI Taxonomy" id="2838494"/>
    <lineage>
        <taxon>Bacteria</taxon>
        <taxon>Bacillati</taxon>
        <taxon>Bacillota</taxon>
        <taxon>Clostridia</taxon>
        <taxon>Lachnospirales</taxon>
        <taxon>Lachnospiraceae</taxon>
        <taxon>Blautia</taxon>
    </lineage>
</organism>